<reference evidence="1 2" key="1">
    <citation type="submission" date="2024-10" db="EMBL/GenBank/DDBJ databases">
        <title>The Natural Products Discovery Center: Release of the First 8490 Sequenced Strains for Exploring Actinobacteria Biosynthetic Diversity.</title>
        <authorList>
            <person name="Kalkreuter E."/>
            <person name="Kautsar S.A."/>
            <person name="Yang D."/>
            <person name="Bader C.D."/>
            <person name="Teijaro C.N."/>
            <person name="Fluegel L."/>
            <person name="Davis C.M."/>
            <person name="Simpson J.R."/>
            <person name="Lauterbach L."/>
            <person name="Steele A.D."/>
            <person name="Gui C."/>
            <person name="Meng S."/>
            <person name="Li G."/>
            <person name="Viehrig K."/>
            <person name="Ye F."/>
            <person name="Su P."/>
            <person name="Kiefer A.F."/>
            <person name="Nichols A."/>
            <person name="Cepeda A.J."/>
            <person name="Yan W."/>
            <person name="Fan B."/>
            <person name="Jiang Y."/>
            <person name="Adhikari A."/>
            <person name="Zheng C.-J."/>
            <person name="Schuster L."/>
            <person name="Cowan T.M."/>
            <person name="Smanski M.J."/>
            <person name="Chevrette M.G."/>
            <person name="De Carvalho L.P.S."/>
            <person name="Shen B."/>
        </authorList>
    </citation>
    <scope>NUCLEOTIDE SEQUENCE [LARGE SCALE GENOMIC DNA]</scope>
    <source>
        <strain evidence="1 2">NPDC049503</strain>
    </source>
</reference>
<protein>
    <recommendedName>
        <fullName evidence="3">MarR family transcriptional regulator</fullName>
    </recommendedName>
</protein>
<dbReference type="RefSeq" id="WP_397023291.1">
    <property type="nucleotide sequence ID" value="NZ_JBITMB010000005.1"/>
</dbReference>
<proteinExistence type="predicted"/>
<evidence type="ECO:0000313" key="1">
    <source>
        <dbReference type="EMBL" id="MFI7443198.1"/>
    </source>
</evidence>
<evidence type="ECO:0000313" key="2">
    <source>
        <dbReference type="Proteomes" id="UP001612928"/>
    </source>
</evidence>
<organism evidence="1 2">
    <name type="scientific">Nonomuraea indica</name>
    <dbReference type="NCBI Taxonomy" id="1581193"/>
    <lineage>
        <taxon>Bacteria</taxon>
        <taxon>Bacillati</taxon>
        <taxon>Actinomycetota</taxon>
        <taxon>Actinomycetes</taxon>
        <taxon>Streptosporangiales</taxon>
        <taxon>Streptosporangiaceae</taxon>
        <taxon>Nonomuraea</taxon>
    </lineage>
</organism>
<accession>A0ABW8A968</accession>
<evidence type="ECO:0008006" key="3">
    <source>
        <dbReference type="Google" id="ProtNLM"/>
    </source>
</evidence>
<name>A0ABW8A968_9ACTN</name>
<sequence>MPKPGQPRRSGGRALSEMVCGDRVYSALIEARPAGLTFKQLIKATQMSAHHTRKGLNYVKDVLALERKTPLTWTRKDGFRLPDNPADWIAFEVDGLSAELNRITRITKQVFAPHAAARPDDAFAELALDYISGMKAGLTGIIATGKGQR</sequence>
<dbReference type="EMBL" id="JBITMB010000005">
    <property type="protein sequence ID" value="MFI7443198.1"/>
    <property type="molecule type" value="Genomic_DNA"/>
</dbReference>
<keyword evidence="2" id="KW-1185">Reference proteome</keyword>
<dbReference type="Proteomes" id="UP001612928">
    <property type="component" value="Unassembled WGS sequence"/>
</dbReference>
<comment type="caution">
    <text evidence="1">The sequence shown here is derived from an EMBL/GenBank/DDBJ whole genome shotgun (WGS) entry which is preliminary data.</text>
</comment>
<gene>
    <name evidence="1" type="ORF">ACIBP5_24780</name>
</gene>